<reference evidence="2" key="1">
    <citation type="journal article" date="2014" name="Int. J. Syst. Evol. Microbiol.">
        <title>Complete genome sequence of Corynebacterium casei LMG S-19264T (=DSM 44701T), isolated from a smear-ripened cheese.</title>
        <authorList>
            <consortium name="US DOE Joint Genome Institute (JGI-PGF)"/>
            <person name="Walter F."/>
            <person name="Albersmeier A."/>
            <person name="Kalinowski J."/>
            <person name="Ruckert C."/>
        </authorList>
    </citation>
    <scope>NUCLEOTIDE SEQUENCE</scope>
    <source>
        <strain evidence="2">CGMCC 1.15519</strain>
    </source>
</reference>
<evidence type="ECO:0000313" key="2">
    <source>
        <dbReference type="EMBL" id="GGE16389.1"/>
    </source>
</evidence>
<sequence>MRAALPLLAALVLSACGDQAEPAPVPDKNAEAIARIAAAPGGTTRWPPDAPAFIPQYPGGAVTAASGGNGVVGDTIVTFNTPDSPDAVVAFYQAQATKAGLARISALSTRQSTLFSAGDPATGRGMTIQAATRGDHTAAALSFARGRAPG</sequence>
<comment type="caution">
    <text evidence="2">The sequence shown here is derived from an EMBL/GenBank/DDBJ whole genome shotgun (WGS) entry which is preliminary data.</text>
</comment>
<organism evidence="2 3">
    <name type="scientific">Sandarakinorhabdus glacialis</name>
    <dbReference type="NCBI Taxonomy" id="1614636"/>
    <lineage>
        <taxon>Bacteria</taxon>
        <taxon>Pseudomonadati</taxon>
        <taxon>Pseudomonadota</taxon>
        <taxon>Alphaproteobacteria</taxon>
        <taxon>Sphingomonadales</taxon>
        <taxon>Sphingosinicellaceae</taxon>
        <taxon>Sandarakinorhabdus</taxon>
    </lineage>
</organism>
<dbReference type="Proteomes" id="UP000635071">
    <property type="component" value="Unassembled WGS sequence"/>
</dbReference>
<keyword evidence="1" id="KW-0732">Signal</keyword>
<dbReference type="AlphaFoldDB" id="A0A916ZW18"/>
<dbReference type="EMBL" id="BMJM01000008">
    <property type="protein sequence ID" value="GGE16389.1"/>
    <property type="molecule type" value="Genomic_DNA"/>
</dbReference>
<feature type="chain" id="PRO_5038093861" evidence="1">
    <location>
        <begin position="21"/>
        <end position="150"/>
    </location>
</feature>
<proteinExistence type="predicted"/>
<protein>
    <submittedName>
        <fullName evidence="2">Uncharacterized protein</fullName>
    </submittedName>
</protein>
<reference evidence="2" key="2">
    <citation type="submission" date="2020-09" db="EMBL/GenBank/DDBJ databases">
        <authorList>
            <person name="Sun Q."/>
            <person name="Zhou Y."/>
        </authorList>
    </citation>
    <scope>NUCLEOTIDE SEQUENCE</scope>
    <source>
        <strain evidence="2">CGMCC 1.15519</strain>
    </source>
</reference>
<accession>A0A916ZW18</accession>
<feature type="signal peptide" evidence="1">
    <location>
        <begin position="1"/>
        <end position="20"/>
    </location>
</feature>
<dbReference type="PROSITE" id="PS51257">
    <property type="entry name" value="PROKAR_LIPOPROTEIN"/>
    <property type="match status" value="1"/>
</dbReference>
<evidence type="ECO:0000313" key="3">
    <source>
        <dbReference type="Proteomes" id="UP000635071"/>
    </source>
</evidence>
<gene>
    <name evidence="2" type="ORF">GCM10011529_23490</name>
</gene>
<dbReference type="RefSeq" id="WP_188763157.1">
    <property type="nucleotide sequence ID" value="NZ_BMJM01000008.1"/>
</dbReference>
<evidence type="ECO:0000256" key="1">
    <source>
        <dbReference type="SAM" id="SignalP"/>
    </source>
</evidence>
<name>A0A916ZW18_9SPHN</name>
<keyword evidence="3" id="KW-1185">Reference proteome</keyword>